<evidence type="ECO:0000313" key="2">
    <source>
        <dbReference type="Proteomes" id="UP000265520"/>
    </source>
</evidence>
<dbReference type="EMBL" id="LXQA010127110">
    <property type="protein sequence ID" value="MCI21847.1"/>
    <property type="molecule type" value="Genomic_DNA"/>
</dbReference>
<keyword evidence="2" id="KW-1185">Reference proteome</keyword>
<dbReference type="Proteomes" id="UP000265520">
    <property type="component" value="Unassembled WGS sequence"/>
</dbReference>
<organism evidence="1 2">
    <name type="scientific">Trifolium medium</name>
    <dbReference type="NCBI Taxonomy" id="97028"/>
    <lineage>
        <taxon>Eukaryota</taxon>
        <taxon>Viridiplantae</taxon>
        <taxon>Streptophyta</taxon>
        <taxon>Embryophyta</taxon>
        <taxon>Tracheophyta</taxon>
        <taxon>Spermatophyta</taxon>
        <taxon>Magnoliopsida</taxon>
        <taxon>eudicotyledons</taxon>
        <taxon>Gunneridae</taxon>
        <taxon>Pentapetalae</taxon>
        <taxon>rosids</taxon>
        <taxon>fabids</taxon>
        <taxon>Fabales</taxon>
        <taxon>Fabaceae</taxon>
        <taxon>Papilionoideae</taxon>
        <taxon>50 kb inversion clade</taxon>
        <taxon>NPAAA clade</taxon>
        <taxon>Hologalegina</taxon>
        <taxon>IRL clade</taxon>
        <taxon>Trifolieae</taxon>
        <taxon>Trifolium</taxon>
    </lineage>
</organism>
<evidence type="ECO:0000313" key="1">
    <source>
        <dbReference type="EMBL" id="MCI21847.1"/>
    </source>
</evidence>
<comment type="caution">
    <text evidence="1">The sequence shown here is derived from an EMBL/GenBank/DDBJ whole genome shotgun (WGS) entry which is preliminary data.</text>
</comment>
<accession>A0A392QDC5</accession>
<name>A0A392QDC5_9FABA</name>
<feature type="non-terminal residue" evidence="1">
    <location>
        <position position="1"/>
    </location>
</feature>
<proteinExistence type="predicted"/>
<reference evidence="1 2" key="1">
    <citation type="journal article" date="2018" name="Front. Plant Sci.">
        <title>Red Clover (Trifolium pratense) and Zigzag Clover (T. medium) - A Picture of Genomic Similarities and Differences.</title>
        <authorList>
            <person name="Dluhosova J."/>
            <person name="Istvanek J."/>
            <person name="Nedelnik J."/>
            <person name="Repkova J."/>
        </authorList>
    </citation>
    <scope>NUCLEOTIDE SEQUENCE [LARGE SCALE GENOMIC DNA]</scope>
    <source>
        <strain evidence="2">cv. 10/8</strain>
        <tissue evidence="1">Leaf</tissue>
    </source>
</reference>
<dbReference type="AlphaFoldDB" id="A0A392QDC5"/>
<sequence>SPQYRYLKPSGNPVVRVAQVFTAAVRKWGVDPAKADKLFEIDGQGSNRYGE</sequence>
<protein>
    <submittedName>
        <fullName evidence="1">Peptide transporter PTR1</fullName>
    </submittedName>
</protein>